<accession>A0A941HW81</accession>
<feature type="transmembrane region" description="Helical" evidence="2">
    <location>
        <begin position="88"/>
        <end position="105"/>
    </location>
</feature>
<keyword evidence="2" id="KW-1133">Transmembrane helix</keyword>
<dbReference type="InterPro" id="IPR039672">
    <property type="entry name" value="MFS_2"/>
</dbReference>
<comment type="similarity">
    <text evidence="1">Belongs to the sodium:galactoside symporter (TC 2.A.2) family.</text>
</comment>
<feature type="transmembrane region" description="Helical" evidence="2">
    <location>
        <begin position="300"/>
        <end position="317"/>
    </location>
</feature>
<proteinExistence type="inferred from homology"/>
<dbReference type="GO" id="GO:0005886">
    <property type="term" value="C:plasma membrane"/>
    <property type="evidence" value="ECO:0007669"/>
    <property type="project" value="TreeGrafter"/>
</dbReference>
<feature type="transmembrane region" description="Helical" evidence="2">
    <location>
        <begin position="364"/>
        <end position="394"/>
    </location>
</feature>
<evidence type="ECO:0000256" key="1">
    <source>
        <dbReference type="ARBA" id="ARBA00009617"/>
    </source>
</evidence>
<dbReference type="Pfam" id="PF13347">
    <property type="entry name" value="MFS_2"/>
    <property type="match status" value="1"/>
</dbReference>
<feature type="transmembrane region" description="Helical" evidence="2">
    <location>
        <begin position="17"/>
        <end position="39"/>
    </location>
</feature>
<feature type="transmembrane region" description="Helical" evidence="2">
    <location>
        <begin position="234"/>
        <end position="257"/>
    </location>
</feature>
<organism evidence="3 4">
    <name type="scientific">Phenylobacterium glaciei</name>
    <dbReference type="NCBI Taxonomy" id="2803784"/>
    <lineage>
        <taxon>Bacteria</taxon>
        <taxon>Pseudomonadati</taxon>
        <taxon>Pseudomonadota</taxon>
        <taxon>Alphaproteobacteria</taxon>
        <taxon>Caulobacterales</taxon>
        <taxon>Caulobacteraceae</taxon>
        <taxon>Phenylobacterium</taxon>
    </lineage>
</organism>
<name>A0A941HW81_9CAUL</name>
<keyword evidence="2" id="KW-0472">Membrane</keyword>
<feature type="transmembrane region" description="Helical" evidence="2">
    <location>
        <begin position="117"/>
        <end position="139"/>
    </location>
</feature>
<dbReference type="SUPFAM" id="SSF103473">
    <property type="entry name" value="MFS general substrate transporter"/>
    <property type="match status" value="1"/>
</dbReference>
<dbReference type="Proteomes" id="UP000622580">
    <property type="component" value="Unassembled WGS sequence"/>
</dbReference>
<evidence type="ECO:0000313" key="4">
    <source>
        <dbReference type="Proteomes" id="UP000622580"/>
    </source>
</evidence>
<protein>
    <submittedName>
        <fullName evidence="3">MFS transporter</fullName>
    </submittedName>
</protein>
<comment type="caution">
    <text evidence="3">The sequence shown here is derived from an EMBL/GenBank/DDBJ whole genome shotgun (WGS) entry which is preliminary data.</text>
</comment>
<feature type="transmembrane region" description="Helical" evidence="2">
    <location>
        <begin position="323"/>
        <end position="343"/>
    </location>
</feature>
<dbReference type="EMBL" id="JAGSGD010000001">
    <property type="protein sequence ID" value="MBR7618962.1"/>
    <property type="molecule type" value="Genomic_DNA"/>
</dbReference>
<dbReference type="GO" id="GO:0008643">
    <property type="term" value="P:carbohydrate transport"/>
    <property type="evidence" value="ECO:0007669"/>
    <property type="project" value="InterPro"/>
</dbReference>
<feature type="transmembrane region" description="Helical" evidence="2">
    <location>
        <begin position="269"/>
        <end position="288"/>
    </location>
</feature>
<dbReference type="Gene3D" id="1.20.1250.20">
    <property type="entry name" value="MFS general substrate transporter like domains"/>
    <property type="match status" value="2"/>
</dbReference>
<feature type="transmembrane region" description="Helical" evidence="2">
    <location>
        <begin position="151"/>
        <end position="172"/>
    </location>
</feature>
<dbReference type="GO" id="GO:0015293">
    <property type="term" value="F:symporter activity"/>
    <property type="evidence" value="ECO:0007669"/>
    <property type="project" value="InterPro"/>
</dbReference>
<dbReference type="PANTHER" id="PTHR11328:SF24">
    <property type="entry name" value="MAJOR FACILITATOR SUPERFAMILY (MFS) PROFILE DOMAIN-CONTAINING PROTEIN"/>
    <property type="match status" value="1"/>
</dbReference>
<evidence type="ECO:0000313" key="3">
    <source>
        <dbReference type="EMBL" id="MBR7618962.1"/>
    </source>
</evidence>
<dbReference type="PANTHER" id="PTHR11328">
    <property type="entry name" value="MAJOR FACILITATOR SUPERFAMILY DOMAIN-CONTAINING PROTEIN"/>
    <property type="match status" value="1"/>
</dbReference>
<sequence>MASNTAPSAAGRLSTPVIFAFASAGVPGAMLALILGTYLPRFYAGHIGISLLAVGGAVAMVRLIDLGFDLVIGGAMDRTRTRFGRYRVWYALGIPLLILSIYKILNPPADAGTGYLVLWLLVTYTGTSITGLSHAAWAAALATGYNERSRIYGWMQAVAVAGSVTLLLMPLLTHGAIQPGKGESMQAIGYIIICLIPFTAAASIFFAPEKITTEKPEHATLKDYMQVFTQPSMVRLVIADLFLVLGPGTTGPIYIFFFHDAKGFPITQVSLLLIPYIGAGLFGAPFWARIAQKLGKHRTLQVATVCYAVAQTVLMAIPKGLFVPTAVGMFAVGFCASAFVLLIRAMVADVGDELRLKTGKEQTGLLYALVTMTQKFGSSITVAIVFPVLAFVGYNAKDGAINTETAIRGLEMCYLFAPIALVLVGGACFFGYKLDRDRHADIRSQLDAQAATLTEAIEDEPLTTVGSGPSPITPTRPT</sequence>
<evidence type="ECO:0000256" key="2">
    <source>
        <dbReference type="SAM" id="Phobius"/>
    </source>
</evidence>
<keyword evidence="4" id="KW-1185">Reference proteome</keyword>
<dbReference type="RefSeq" id="WP_215339018.1">
    <property type="nucleotide sequence ID" value="NZ_JAGSGD010000001.1"/>
</dbReference>
<dbReference type="AlphaFoldDB" id="A0A941HW81"/>
<keyword evidence="2" id="KW-0812">Transmembrane</keyword>
<feature type="transmembrane region" description="Helical" evidence="2">
    <location>
        <begin position="45"/>
        <end position="68"/>
    </location>
</feature>
<feature type="transmembrane region" description="Helical" evidence="2">
    <location>
        <begin position="414"/>
        <end position="434"/>
    </location>
</feature>
<reference evidence="3" key="1">
    <citation type="submission" date="2021-04" db="EMBL/GenBank/DDBJ databases">
        <title>Draft genome assembly of strain Phenylobacterium sp. 20VBR1 using MiniION and Illumina platforms.</title>
        <authorList>
            <person name="Thomas F.A."/>
            <person name="Krishnan K.P."/>
            <person name="Sinha R.K."/>
        </authorList>
    </citation>
    <scope>NUCLEOTIDE SEQUENCE</scope>
    <source>
        <strain evidence="3">20VBR1</strain>
    </source>
</reference>
<gene>
    <name evidence="3" type="ORF">JKL49_06130</name>
</gene>
<feature type="transmembrane region" description="Helical" evidence="2">
    <location>
        <begin position="187"/>
        <end position="207"/>
    </location>
</feature>
<dbReference type="InterPro" id="IPR036259">
    <property type="entry name" value="MFS_trans_sf"/>
</dbReference>